<dbReference type="InterPro" id="IPR010441">
    <property type="entry name" value="CH_2"/>
</dbReference>
<dbReference type="Pfam" id="PF22946">
    <property type="entry name" value="SPEF2_D5"/>
    <property type="match status" value="1"/>
</dbReference>
<proteinExistence type="inferred from homology"/>
<dbReference type="Proteomes" id="UP001485043">
    <property type="component" value="Unassembled WGS sequence"/>
</dbReference>
<reference evidence="5 6" key="1">
    <citation type="journal article" date="2024" name="Nat. Commun.">
        <title>Phylogenomics reveals the evolutionary origins of lichenization in chlorophyte algae.</title>
        <authorList>
            <person name="Puginier C."/>
            <person name="Libourel C."/>
            <person name="Otte J."/>
            <person name="Skaloud P."/>
            <person name="Haon M."/>
            <person name="Grisel S."/>
            <person name="Petersen M."/>
            <person name="Berrin J.G."/>
            <person name="Delaux P.M."/>
            <person name="Dal Grande F."/>
            <person name="Keller J."/>
        </authorList>
    </citation>
    <scope>NUCLEOTIDE SEQUENCE [LARGE SCALE GENOMIC DNA]</scope>
    <source>
        <strain evidence="5 6">SAG 2523</strain>
    </source>
</reference>
<dbReference type="InterPro" id="IPR054517">
    <property type="entry name" value="SPEF2_D5"/>
</dbReference>
<dbReference type="AlphaFoldDB" id="A0AAW1T7H8"/>
<dbReference type="PANTHER" id="PTHR14919">
    <property type="entry name" value="KPL2-RELATED"/>
    <property type="match status" value="1"/>
</dbReference>
<evidence type="ECO:0000256" key="1">
    <source>
        <dbReference type="ARBA" id="ARBA00007220"/>
    </source>
</evidence>
<evidence type="ECO:0000313" key="5">
    <source>
        <dbReference type="EMBL" id="KAK9864434.1"/>
    </source>
</evidence>
<dbReference type="SUPFAM" id="SSF52540">
    <property type="entry name" value="P-loop containing nucleoside triphosphate hydrolases"/>
    <property type="match status" value="1"/>
</dbReference>
<evidence type="ECO:0000313" key="6">
    <source>
        <dbReference type="Proteomes" id="UP001485043"/>
    </source>
</evidence>
<sequence length="852" mass="92178">MAELLCKWLQSEHGIATRAEQLDEDFSSGVLFAQLLDNYGLVRIQDLRLSSTSLQEQLHNYTQLQPHFQQLGITIGPRVANSLINGEKGEASKLLYRLYSAIRAAARSHRATLQNRIKPGTQVGSDSWHLGSQLNQSIPRNKAAWMETMHLHKFDQRGHTLQASALQAQEDERRAKQMQAAQYRQAERTALANRTAAKQDALQKQKQGHGATLAIQAEREQYQLRVEKSLAIKRKQTVVLRNQAAAAVAVKGTTQFEDLHSETGPQPLQPQSGQTNSTASPAALPGKDAFKLEAENALKRVRAKVQQERGAKKQSLMRGRMALAQQQQSQQDMMQKAKNEALLAVLARESQLEADLAAKAAQARRQAEDMKLAAAALAEANERDRKEAWEEKLQQEAELLNTNMEGYQQRVQERMAAWEQKKQAHKEAKRAEHAEMLRPMVWQLVTLAERSISYCQSLDAAAVPRSTWRDWAQAFVQGCLEDEDEAEAEAGSAAATAGHQSQPSHAAATPADKAAALEYARCQGEWDIGPETGGQSSTNEALGELLGELASKSRLAGPLLDSLAGWPLKLALIGKPYAGKSCAALHMADKLQLKVLEPDALIKAALAEATAFAAMGQSAEATEMVQLGQQAKEAAEAGSSLTDALLAKLVVASIKAIPGSPSLADLATSLASTKSAAKLGGKDAKACQGYVLDGFPQNAAQASALEKLLTGLDLENDTRVLQSGLEAVVSLELLDNQMAIRRATGRRVDPQTGKIYHLEFDPPPSKDVGLNARLKDAGASDPRAVGIEERLDLYGEQEAGLQAWMRRFGPLARQVTASQGLADVCKAAMAVAQECMAAQTAAAAAKGSQLEA</sequence>
<feature type="region of interest" description="Disordered" evidence="3">
    <location>
        <begin position="486"/>
        <end position="510"/>
    </location>
</feature>
<dbReference type="GO" id="GO:0005737">
    <property type="term" value="C:cytoplasm"/>
    <property type="evidence" value="ECO:0007669"/>
    <property type="project" value="UniProtKB-ARBA"/>
</dbReference>
<dbReference type="PROSITE" id="PS50021">
    <property type="entry name" value="CH"/>
    <property type="match status" value="1"/>
</dbReference>
<dbReference type="Pfam" id="PF06294">
    <property type="entry name" value="CH_2"/>
    <property type="match status" value="1"/>
</dbReference>
<feature type="compositionally biased region" description="Low complexity" evidence="3">
    <location>
        <begin position="489"/>
        <end position="498"/>
    </location>
</feature>
<name>A0AAW1T7H8_9CHLO</name>
<dbReference type="Gene3D" id="3.40.50.300">
    <property type="entry name" value="P-loop containing nucleotide triphosphate hydrolases"/>
    <property type="match status" value="1"/>
</dbReference>
<gene>
    <name evidence="5" type="ORF">WJX84_012324</name>
</gene>
<dbReference type="InterPro" id="IPR036872">
    <property type="entry name" value="CH_dom_sf"/>
</dbReference>
<dbReference type="InterPro" id="IPR052634">
    <property type="entry name" value="Sperm_flagellar-bone_growth"/>
</dbReference>
<dbReference type="GO" id="GO:0004017">
    <property type="term" value="F:AMP kinase activity"/>
    <property type="evidence" value="ECO:0007669"/>
    <property type="project" value="InterPro"/>
</dbReference>
<feature type="region of interest" description="Disordered" evidence="3">
    <location>
        <begin position="258"/>
        <end position="284"/>
    </location>
</feature>
<evidence type="ECO:0000256" key="2">
    <source>
        <dbReference type="SAM" id="Coils"/>
    </source>
</evidence>
<dbReference type="InterPro" id="IPR027417">
    <property type="entry name" value="P-loop_NTPase"/>
</dbReference>
<keyword evidence="2" id="KW-0175">Coiled coil</keyword>
<protein>
    <recommendedName>
        <fullName evidence="4">Calponin-homology (CH) domain-containing protein</fullName>
    </recommendedName>
</protein>
<dbReference type="InterPro" id="IPR001715">
    <property type="entry name" value="CH_dom"/>
</dbReference>
<dbReference type="InterPro" id="IPR036193">
    <property type="entry name" value="ADK_active_lid_dom_sf"/>
</dbReference>
<dbReference type="PANTHER" id="PTHR14919:SF0">
    <property type="entry name" value="SPERM FLAGELLAR PROTEIN 2"/>
    <property type="match status" value="1"/>
</dbReference>
<evidence type="ECO:0000256" key="3">
    <source>
        <dbReference type="SAM" id="MobiDB-lite"/>
    </source>
</evidence>
<dbReference type="SUPFAM" id="SSF57774">
    <property type="entry name" value="Microbial and mitochondrial ADK, insert 'zinc finger' domain"/>
    <property type="match status" value="1"/>
</dbReference>
<evidence type="ECO:0000259" key="4">
    <source>
        <dbReference type="PROSITE" id="PS50021"/>
    </source>
</evidence>
<feature type="compositionally biased region" description="Polar residues" evidence="3">
    <location>
        <begin position="263"/>
        <end position="280"/>
    </location>
</feature>
<organism evidence="5 6">
    <name type="scientific">Apatococcus fuscideae</name>
    <dbReference type="NCBI Taxonomy" id="2026836"/>
    <lineage>
        <taxon>Eukaryota</taxon>
        <taxon>Viridiplantae</taxon>
        <taxon>Chlorophyta</taxon>
        <taxon>core chlorophytes</taxon>
        <taxon>Trebouxiophyceae</taxon>
        <taxon>Chlorellales</taxon>
        <taxon>Chlorellaceae</taxon>
        <taxon>Apatococcus</taxon>
    </lineage>
</organism>
<comment type="similarity">
    <text evidence="1">Belongs to the adenylate kinase family.</text>
</comment>
<accession>A0AAW1T7H8</accession>
<dbReference type="SUPFAM" id="SSF47576">
    <property type="entry name" value="Calponin-homology domain, CH-domain"/>
    <property type="match status" value="1"/>
</dbReference>
<feature type="non-terminal residue" evidence="5">
    <location>
        <position position="852"/>
    </location>
</feature>
<dbReference type="Gene3D" id="1.10.418.10">
    <property type="entry name" value="Calponin-like domain"/>
    <property type="match status" value="1"/>
</dbReference>
<feature type="coiled-coil region" evidence="2">
    <location>
        <begin position="291"/>
        <end position="428"/>
    </location>
</feature>
<feature type="domain" description="Calponin-homology (CH)" evidence="4">
    <location>
        <begin position="1"/>
        <end position="106"/>
    </location>
</feature>
<keyword evidence="6" id="KW-1185">Reference proteome</keyword>
<dbReference type="EMBL" id="JALJOV010000355">
    <property type="protein sequence ID" value="KAK9864434.1"/>
    <property type="molecule type" value="Genomic_DNA"/>
</dbReference>
<comment type="caution">
    <text evidence="5">The sequence shown here is derived from an EMBL/GenBank/DDBJ whole genome shotgun (WGS) entry which is preliminary data.</text>
</comment>